<proteinExistence type="predicted"/>
<keyword evidence="3 4" id="KW-0067">ATP-binding</keyword>
<sequence>MSYNIVKTIHYFKFYPGGYMKTIVFISDFRLPFGLNFVKPLTKYTDCRKILIIERHQLHHPERLEAYFDEIRYVDYLESVDAIRAHIQHILQSHSIIALLTPGENAIEIGGQLRSEFGIPGMQRNQAEAVRNKWIMKQMLHQRGIRTSRTAIALQQQDYLRFSATYGFPIIVKPLSGYGSINTFKLSSMEELLHYLQHTRQEQQRDLLEEFIYGTEFHCDSIVCKGEVVFASVSQYLYNCLDIATQQKPPASITFPRDTEADFIQRIQDINRQVIAALGINQSVTHAELFLTPEGEVVFGEIGARIGGSHVMPPCIKNTHGVDFFEAVTDLELGTYTFMQQETSNKFTGMICFPSRAGVIQHISGRDDYTDVPGIIEFNVSYEVGQHAGAVNDTMTRSGFAIVEGDSFEELRQTLLEMYDRFVIEVAVPENV</sequence>
<dbReference type="Gene3D" id="3.30.470.20">
    <property type="entry name" value="ATP-grasp fold, B domain"/>
    <property type="match status" value="1"/>
</dbReference>
<accession>A0A5M9WVS6</accession>
<keyword evidence="2 4" id="KW-0547">Nucleotide-binding</keyword>
<dbReference type="PANTHER" id="PTHR43585:SF2">
    <property type="entry name" value="ATP-GRASP ENZYME FSQD"/>
    <property type="match status" value="1"/>
</dbReference>
<feature type="domain" description="ATP-grasp" evidence="5">
    <location>
        <begin position="137"/>
        <end position="333"/>
    </location>
</feature>
<dbReference type="InterPro" id="IPR011095">
    <property type="entry name" value="Dala_Dala_lig_C"/>
</dbReference>
<dbReference type="PROSITE" id="PS50975">
    <property type="entry name" value="ATP_GRASP"/>
    <property type="match status" value="1"/>
</dbReference>
<evidence type="ECO:0000256" key="2">
    <source>
        <dbReference type="ARBA" id="ARBA00022741"/>
    </source>
</evidence>
<dbReference type="AlphaFoldDB" id="A0A5M9WVS6"/>
<dbReference type="InterPro" id="IPR052032">
    <property type="entry name" value="ATP-dep_AA_Ligase"/>
</dbReference>
<dbReference type="GO" id="GO:0046872">
    <property type="term" value="F:metal ion binding"/>
    <property type="evidence" value="ECO:0007669"/>
    <property type="project" value="InterPro"/>
</dbReference>
<evidence type="ECO:0000256" key="3">
    <source>
        <dbReference type="ARBA" id="ARBA00022840"/>
    </source>
</evidence>
<dbReference type="Gene3D" id="3.40.50.20">
    <property type="match status" value="1"/>
</dbReference>
<organism evidence="6 7">
    <name type="scientific">Paenibacillus amylolyticus</name>
    <dbReference type="NCBI Taxonomy" id="1451"/>
    <lineage>
        <taxon>Bacteria</taxon>
        <taxon>Bacillati</taxon>
        <taxon>Bacillota</taxon>
        <taxon>Bacilli</taxon>
        <taxon>Bacillales</taxon>
        <taxon>Paenibacillaceae</taxon>
        <taxon>Paenibacillus</taxon>
    </lineage>
</organism>
<evidence type="ECO:0000313" key="6">
    <source>
        <dbReference type="EMBL" id="KAA8785711.1"/>
    </source>
</evidence>
<dbReference type="GO" id="GO:0008716">
    <property type="term" value="F:D-alanine-D-alanine ligase activity"/>
    <property type="evidence" value="ECO:0007669"/>
    <property type="project" value="InterPro"/>
</dbReference>
<evidence type="ECO:0000313" key="7">
    <source>
        <dbReference type="Proteomes" id="UP000323664"/>
    </source>
</evidence>
<evidence type="ECO:0000259" key="5">
    <source>
        <dbReference type="PROSITE" id="PS50975"/>
    </source>
</evidence>
<dbReference type="SUPFAM" id="SSF56059">
    <property type="entry name" value="Glutathione synthetase ATP-binding domain-like"/>
    <property type="match status" value="1"/>
</dbReference>
<dbReference type="Pfam" id="PF18603">
    <property type="entry name" value="LAL_C2"/>
    <property type="match status" value="1"/>
</dbReference>
<evidence type="ECO:0000256" key="4">
    <source>
        <dbReference type="PROSITE-ProRule" id="PRU00409"/>
    </source>
</evidence>
<protein>
    <submittedName>
        <fullName evidence="6">ATP-grasp domain-containing protein</fullName>
    </submittedName>
</protein>
<dbReference type="InterPro" id="IPR040570">
    <property type="entry name" value="LAL_C2"/>
</dbReference>
<dbReference type="EMBL" id="RIAS01000010">
    <property type="protein sequence ID" value="KAA8785711.1"/>
    <property type="molecule type" value="Genomic_DNA"/>
</dbReference>
<reference evidence="6 7" key="1">
    <citation type="journal article" date="2019" name="J. Ind. Microbiol. Biotechnol.">
        <title>Paenibacillus amylolyticus 27C64 has a diverse set of carbohydrate-active enzymes and complete pectin deconstruction system.</title>
        <authorList>
            <person name="Keggi C."/>
            <person name="Doran-Peterson J."/>
        </authorList>
    </citation>
    <scope>NUCLEOTIDE SEQUENCE [LARGE SCALE GENOMIC DNA]</scope>
    <source>
        <strain evidence="6 7">27C64</strain>
    </source>
</reference>
<comment type="caution">
    <text evidence="6">The sequence shown here is derived from an EMBL/GenBank/DDBJ whole genome shotgun (WGS) entry which is preliminary data.</text>
</comment>
<evidence type="ECO:0000256" key="1">
    <source>
        <dbReference type="ARBA" id="ARBA00022598"/>
    </source>
</evidence>
<keyword evidence="1" id="KW-0436">Ligase</keyword>
<dbReference type="Gene3D" id="3.30.1490.20">
    <property type="entry name" value="ATP-grasp fold, A domain"/>
    <property type="match status" value="1"/>
</dbReference>
<dbReference type="InterPro" id="IPR013815">
    <property type="entry name" value="ATP_grasp_subdomain_1"/>
</dbReference>
<gene>
    <name evidence="6" type="ORF">EC604_17915</name>
</gene>
<dbReference type="InterPro" id="IPR011761">
    <property type="entry name" value="ATP-grasp"/>
</dbReference>
<dbReference type="Proteomes" id="UP000323664">
    <property type="component" value="Unassembled WGS sequence"/>
</dbReference>
<name>A0A5M9WVS6_PAEAM</name>
<dbReference type="GO" id="GO:0005524">
    <property type="term" value="F:ATP binding"/>
    <property type="evidence" value="ECO:0007669"/>
    <property type="project" value="UniProtKB-UniRule"/>
</dbReference>
<dbReference type="PANTHER" id="PTHR43585">
    <property type="entry name" value="FUMIPYRROLE BIOSYNTHESIS PROTEIN C"/>
    <property type="match status" value="1"/>
</dbReference>
<dbReference type="Pfam" id="PF07478">
    <property type="entry name" value="Dala_Dala_lig_C"/>
    <property type="match status" value="1"/>
</dbReference>